<keyword evidence="1" id="KW-0812">Transmembrane</keyword>
<gene>
    <name evidence="4" type="ORF">CBW21_06155</name>
</gene>
<feature type="domain" description="Tip attachment protein J" evidence="2">
    <location>
        <begin position="483"/>
        <end position="634"/>
    </location>
</feature>
<dbReference type="InterPro" id="IPR055385">
    <property type="entry name" value="GpJ_HDII-ins2"/>
</dbReference>
<evidence type="ECO:0000313" key="4">
    <source>
        <dbReference type="EMBL" id="OVE49463.1"/>
    </source>
</evidence>
<proteinExistence type="predicted"/>
<dbReference type="NCBIfam" id="NF040662">
    <property type="entry name" value="attach_TipJ_rel"/>
    <property type="match status" value="1"/>
</dbReference>
<dbReference type="EMBL" id="NHOO01000004">
    <property type="protein sequence ID" value="OVE49463.1"/>
    <property type="molecule type" value="Genomic_DNA"/>
</dbReference>
<dbReference type="InterPro" id="IPR053171">
    <property type="entry name" value="Viral_Tip_Attach_Protein"/>
</dbReference>
<organism evidence="4 5">
    <name type="scientific">Chromobacterium violaceum</name>
    <dbReference type="NCBI Taxonomy" id="536"/>
    <lineage>
        <taxon>Bacteria</taxon>
        <taxon>Pseudomonadati</taxon>
        <taxon>Pseudomonadota</taxon>
        <taxon>Betaproteobacteria</taxon>
        <taxon>Neisseriales</taxon>
        <taxon>Chromobacteriaceae</taxon>
        <taxon>Chromobacterium</taxon>
    </lineage>
</organism>
<keyword evidence="5" id="KW-1185">Reference proteome</keyword>
<feature type="transmembrane region" description="Helical" evidence="1">
    <location>
        <begin position="87"/>
        <end position="108"/>
    </location>
</feature>
<dbReference type="InterPro" id="IPR032876">
    <property type="entry name" value="J_dom"/>
</dbReference>
<reference evidence="4 5" key="1">
    <citation type="submission" date="2017-05" db="EMBL/GenBank/DDBJ databases">
        <title>Chromobacterium violaceum GHPS1 isolated from Hydrocarbon polluted soil in French Guiana display an awesome secondary metabolite arsenal and a battery of drug and heavy-metal-resistance and detoxification of xenobiotics proteins.</title>
        <authorList>
            <person name="Belbahri L."/>
        </authorList>
    </citation>
    <scope>NUCLEOTIDE SEQUENCE [LARGE SCALE GENOMIC DNA]</scope>
    <source>
        <strain evidence="4 5">GHPS1</strain>
    </source>
</reference>
<dbReference type="Pfam" id="PF13550">
    <property type="entry name" value="Phage-tail_3"/>
    <property type="match status" value="1"/>
</dbReference>
<dbReference type="Proteomes" id="UP000196342">
    <property type="component" value="Unassembled WGS sequence"/>
</dbReference>
<dbReference type="InterPro" id="IPR013783">
    <property type="entry name" value="Ig-like_fold"/>
</dbReference>
<dbReference type="Pfam" id="PF24801">
    <property type="entry name" value="FNIII-A_GpJ"/>
    <property type="match status" value="1"/>
</dbReference>
<evidence type="ECO:0000259" key="2">
    <source>
        <dbReference type="Pfam" id="PF13550"/>
    </source>
</evidence>
<comment type="caution">
    <text evidence="4">The sequence shown here is derived from an EMBL/GenBank/DDBJ whole genome shotgun (WGS) entry which is preliminary data.</text>
</comment>
<name>A0A202BD29_CHRVL</name>
<keyword evidence="1" id="KW-1133">Transmembrane helix</keyword>
<protein>
    <submittedName>
        <fullName evidence="4">Uncharacterized protein</fullName>
    </submittedName>
</protein>
<dbReference type="PANTHER" id="PTHR36251:SF2">
    <property type="entry name" value="GIFSY-2 PROPHAGE HOST SPECIFICITY PROTEIN J, PHAGE LAMBDA"/>
    <property type="match status" value="1"/>
</dbReference>
<feature type="domain" description="Tip attachment protein J HDII-ins2" evidence="3">
    <location>
        <begin position="256"/>
        <end position="376"/>
    </location>
</feature>
<evidence type="ECO:0000259" key="3">
    <source>
        <dbReference type="Pfam" id="PF24801"/>
    </source>
</evidence>
<accession>A0A202BD29</accession>
<evidence type="ECO:0000313" key="5">
    <source>
        <dbReference type="Proteomes" id="UP000196342"/>
    </source>
</evidence>
<dbReference type="RefSeq" id="WP_087697525.1">
    <property type="nucleotide sequence ID" value="NZ_NHOO01000004.1"/>
</dbReference>
<sequence length="1386" mass="148413">MAVKRPTLVHSPHPLTAAGRQVIYEPHRRNETLGGYLRRLQIEVDRGPLAVCVNGRPLPDWRGYRLRRGDFVEVRAVVAGGGGGNKVLRTVALVALVLVAAPLGGALAGTAMAGALGITATSGAALIMLGGSMLINALLPPPMPDIAGAGGRGDANISQNYALSGARNRARTYAPMPLVIGQRRFVPDAGGNPFTEFAGQDQYLYQVYHFGLQPDLQLTDIRIGDTPIGAYQGVELTHAGADGRLPPVYGNVNMDTGREIKNADGWVVRQVARDTIAIGMDLQGVGYYANDRGDMEWRNVDTEIQYRRLPDGTWQPYGGDQYGKYRLSGNSITPVRRSLMHELPAAQYEIRVRKISGDISSSRERNDFALAGLRAYRQDTTNYAGQRRVGLKIRASSQLNGAVDELSAMAVASCPVWTGSGWATQPTTNPAWWYLWFARGGFDAQGRRMYGAGLPDSRIDIDAIKIWAAWCDAKKLSVGLVLDRAYSIADVLTMIARCGRARYTWQTGRLGVIWDAADLPVVAVFGPANIRAGSFRIEYTAEQTADEVVVNFSNPAKGFELDQVRVPVPGVTAPTNPVTLDFVGCCDANMAGREANLIAASQLYHRRRVSWETDFEGLVATRGDVVLLSHDLASWSYSGRLLGGSRGQLRLDRAVPLGASGWVGIRFPDGRYATYRVKTGSGEADVLQLRDLIPASDAGGPLPVPEESPDDVPYDWMWFYDNGAQPGRRVKIVDVKPSGDGVKFTAIDDNPAYYAAESGDFTTGGAAPSLPPALGFLRLSESSRVTGDGRRVAVVTAVWPPLRGAINYQLKYRRAGGAWQAAVVPDTSYSWDADPQELEVSVLAVFANGTMSAPAVASLKIQGHATPPPVATAFTATGEMMQITLRWSYPDRADLRGAQLFASTDGAAWVKLADIAYPAAVYTHLGLIAGTTVQYQLRVVDTWGNVGDAVAARATTVRDVGLLLEQLKNSLTSAQLQESLRTPIEQAVGVQGSVNSLIQAQMQQMLTAEEIRSTQGNHYAFAKRQLSTLGDSLQQEARDRLLLAARVDKNEAGLIEEKTTRATATDALARDLSALRAATGDNAAAIQRETQSRTTSVSALTEQVVTMQTTVGNHTASLQDIGRTVDGVMSERIIKSNAAGKIAGIGLRADPNGSAVDFLCDRLVVSQPDGNGSRQVFIVASINGRPALAIAGDMLSDGSIIGRRVIADGSIDAAQINTRGLTIRDAAGNVVVDMTGIGAAYIKGKLSVGQIDTESLRITRNGVTIVDANGVDATYIRNLSVDTFQIKGEAVSKNDTRTVSVSGWQGPWSYSFPFYCSDRGTLLVFGDAPFQPVNLQARGRGTGIGNGSGVLVLDVSAGETVTVGVSTVGGFSAVGQCRYGAVLYRR</sequence>
<dbReference type="PANTHER" id="PTHR36251">
    <property type="entry name" value="FELS-1 PROPHAGE HOST SPECIFICITY PROTEIN-RELATED"/>
    <property type="match status" value="1"/>
</dbReference>
<evidence type="ECO:0000256" key="1">
    <source>
        <dbReference type="SAM" id="Phobius"/>
    </source>
</evidence>
<keyword evidence="1" id="KW-0472">Membrane</keyword>
<feature type="transmembrane region" description="Helical" evidence="1">
    <location>
        <begin position="115"/>
        <end position="139"/>
    </location>
</feature>
<dbReference type="Gene3D" id="2.60.40.10">
    <property type="entry name" value="Immunoglobulins"/>
    <property type="match status" value="1"/>
</dbReference>